<feature type="compositionally biased region" description="Basic and acidic residues" evidence="5">
    <location>
        <begin position="687"/>
        <end position="702"/>
    </location>
</feature>
<dbReference type="InterPro" id="IPR036034">
    <property type="entry name" value="PDZ_sf"/>
</dbReference>
<evidence type="ECO:0000313" key="8">
    <source>
        <dbReference type="Proteomes" id="UP001295684"/>
    </source>
</evidence>
<dbReference type="EMBL" id="CAMPGE010000016">
    <property type="protein sequence ID" value="CAI2358733.1"/>
    <property type="molecule type" value="Genomic_DNA"/>
</dbReference>
<feature type="compositionally biased region" description="Polar residues" evidence="5">
    <location>
        <begin position="660"/>
        <end position="669"/>
    </location>
</feature>
<feature type="region of interest" description="Disordered" evidence="5">
    <location>
        <begin position="555"/>
        <end position="703"/>
    </location>
</feature>
<dbReference type="PANTHER" id="PTHR12893:SF0">
    <property type="entry name" value="GRASP65"/>
    <property type="match status" value="1"/>
</dbReference>
<evidence type="ECO:0000256" key="2">
    <source>
        <dbReference type="ARBA" id="ARBA00022737"/>
    </source>
</evidence>
<dbReference type="GO" id="GO:0000139">
    <property type="term" value="C:Golgi membrane"/>
    <property type="evidence" value="ECO:0007669"/>
    <property type="project" value="UniProtKB-SubCell"/>
</dbReference>
<protein>
    <recommendedName>
        <fullName evidence="6">PDZ GRASP-type domain-containing protein</fullName>
    </recommendedName>
</protein>
<proteinExistence type="predicted"/>
<evidence type="ECO:0000256" key="5">
    <source>
        <dbReference type="SAM" id="MobiDB-lite"/>
    </source>
</evidence>
<keyword evidence="2" id="KW-0677">Repeat</keyword>
<name>A0AAD1U3R4_EUPCR</name>
<evidence type="ECO:0000313" key="7">
    <source>
        <dbReference type="EMBL" id="CAI2358733.1"/>
    </source>
</evidence>
<feature type="compositionally biased region" description="Basic and acidic residues" evidence="5">
    <location>
        <begin position="500"/>
        <end position="513"/>
    </location>
</feature>
<dbReference type="PANTHER" id="PTHR12893">
    <property type="entry name" value="GOLGI REASSEMBLY STACKING PROTEIN GRASP"/>
    <property type="match status" value="1"/>
</dbReference>
<comment type="subcellular location">
    <subcellularLocation>
        <location evidence="1">Golgi apparatus membrane</location>
    </subcellularLocation>
</comment>
<feature type="compositionally biased region" description="Basic and acidic residues" evidence="5">
    <location>
        <begin position="392"/>
        <end position="413"/>
    </location>
</feature>
<evidence type="ECO:0000259" key="6">
    <source>
        <dbReference type="PROSITE" id="PS51865"/>
    </source>
</evidence>
<comment type="caution">
    <text evidence="7">The sequence shown here is derived from an EMBL/GenBank/DDBJ whole genome shotgun (WGS) entry which is preliminary data.</text>
</comment>
<dbReference type="Gene3D" id="2.30.42.10">
    <property type="match status" value="2"/>
</dbReference>
<dbReference type="InterPro" id="IPR007583">
    <property type="entry name" value="GRASP55_65"/>
</dbReference>
<keyword evidence="8" id="KW-1185">Reference proteome</keyword>
<feature type="compositionally biased region" description="Basic and acidic residues" evidence="5">
    <location>
        <begin position="603"/>
        <end position="632"/>
    </location>
</feature>
<dbReference type="PROSITE" id="PS51865">
    <property type="entry name" value="PDZ_GRASP"/>
    <property type="match status" value="2"/>
</dbReference>
<sequence length="724" mass="81802">MGSSDSTLYPNHGYRILDILPDSPISETDARVMVDFICHEVSGQDDLTLSEKLKKFEGKELELVVYNFISQEKRIVTICPNQNWGGDSLLGCAIRFEDYSDSHKNVFYVADVYPNSPALKAGLVAKSDFIIGTSAGILKSLEDFGRLAKANLGKKIPLVIYRVKENEEGGPGEREILEIEIIPSENWGGKGILGCELLTGAKFIIPAEPTDIDLSHTQSQREELHQNVPKTSILEIEKKPDEVIEYEEFSHEEEPISSAENKQENLIEEIENSKNTPEKEPQYPIEEQKIECAKTVSIITEEEKVANQIQEQQPEVELNDQLQTMSENSILPEEISNKDQEQHTKMSSQISGRISEVSSKKEKKETPEKEKLIEEAKQNTQEHIQVVIHEEIRGTSQEEEKEVPEELHKEVQVEKVGPTAQKEDTKVASEEVKKISESSQEATSLEDQNISQHQTAQEGYTEEMKNSQPEGENNEEAEIIEERIEIVEQEVEEANNQTNLKEDNQSRHEIGLVNDSKKIAINSEEESNDSFKIDEPKRIKAETKLDHAVVEKEIGKNVDVMTPDSSSSTTHLSSKADSPHSQPRSRPRAIPLKECNPFLSTKQNEKEQQFIADLENKDKFLQEIKQKEESKTKVPPKMPVRTREAPHKAPQLPPKPIKTPFTSSASKQPEATKAPVKSLQKPALKSASKEEPKVEKDEDQPFIKKAATLKSMIRKKNQNNNYKI</sequence>
<dbReference type="Proteomes" id="UP001295684">
    <property type="component" value="Unassembled WGS sequence"/>
</dbReference>
<feature type="compositionally biased region" description="Polar residues" evidence="5">
    <location>
        <begin position="437"/>
        <end position="458"/>
    </location>
</feature>
<keyword evidence="4" id="KW-0472">Membrane</keyword>
<feature type="compositionally biased region" description="Basic and acidic residues" evidence="5">
    <location>
        <begin position="358"/>
        <end position="370"/>
    </location>
</feature>
<feature type="domain" description="PDZ GRASP-type" evidence="6">
    <location>
        <begin position="105"/>
        <end position="202"/>
    </location>
</feature>
<dbReference type="GO" id="GO:0007030">
    <property type="term" value="P:Golgi organization"/>
    <property type="evidence" value="ECO:0007669"/>
    <property type="project" value="TreeGrafter"/>
</dbReference>
<evidence type="ECO:0000256" key="1">
    <source>
        <dbReference type="ARBA" id="ARBA00004394"/>
    </source>
</evidence>
<gene>
    <name evidence="7" type="ORF">ECRASSUSDP1_LOCUS16</name>
</gene>
<feature type="region of interest" description="Disordered" evidence="5">
    <location>
        <begin position="494"/>
        <end position="513"/>
    </location>
</feature>
<dbReference type="AlphaFoldDB" id="A0AAD1U3R4"/>
<evidence type="ECO:0000256" key="3">
    <source>
        <dbReference type="ARBA" id="ARBA00023034"/>
    </source>
</evidence>
<feature type="domain" description="PDZ GRASP-type" evidence="6">
    <location>
        <begin position="12"/>
        <end position="99"/>
    </location>
</feature>
<dbReference type="Pfam" id="PF04495">
    <property type="entry name" value="GRASP55_65"/>
    <property type="match status" value="1"/>
</dbReference>
<organism evidence="7 8">
    <name type="scientific">Euplotes crassus</name>
    <dbReference type="NCBI Taxonomy" id="5936"/>
    <lineage>
        <taxon>Eukaryota</taxon>
        <taxon>Sar</taxon>
        <taxon>Alveolata</taxon>
        <taxon>Ciliophora</taxon>
        <taxon>Intramacronucleata</taxon>
        <taxon>Spirotrichea</taxon>
        <taxon>Hypotrichia</taxon>
        <taxon>Euplotida</taxon>
        <taxon>Euplotidae</taxon>
        <taxon>Moneuplotes</taxon>
    </lineage>
</organism>
<dbReference type="InterPro" id="IPR024958">
    <property type="entry name" value="GRASP_PDZ"/>
</dbReference>
<feature type="region of interest" description="Disordered" evidence="5">
    <location>
        <begin position="392"/>
        <end position="480"/>
    </location>
</feature>
<dbReference type="SUPFAM" id="SSF50156">
    <property type="entry name" value="PDZ domain-like"/>
    <property type="match status" value="1"/>
</dbReference>
<keyword evidence="3" id="KW-0333">Golgi apparatus</keyword>
<evidence type="ECO:0000256" key="4">
    <source>
        <dbReference type="ARBA" id="ARBA00023136"/>
    </source>
</evidence>
<feature type="region of interest" description="Disordered" evidence="5">
    <location>
        <begin position="325"/>
        <end position="370"/>
    </location>
</feature>
<feature type="compositionally biased region" description="Polar residues" evidence="5">
    <location>
        <begin position="575"/>
        <end position="584"/>
    </location>
</feature>
<feature type="compositionally biased region" description="Basic and acidic residues" evidence="5">
    <location>
        <begin position="421"/>
        <end position="436"/>
    </location>
</feature>
<reference evidence="7" key="1">
    <citation type="submission" date="2023-07" db="EMBL/GenBank/DDBJ databases">
        <authorList>
            <consortium name="AG Swart"/>
            <person name="Singh M."/>
            <person name="Singh A."/>
            <person name="Seah K."/>
            <person name="Emmerich C."/>
        </authorList>
    </citation>
    <scope>NUCLEOTIDE SEQUENCE</scope>
    <source>
        <strain evidence="7">DP1</strain>
    </source>
</reference>
<accession>A0AAD1U3R4</accession>
<feature type="compositionally biased region" description="Basic and acidic residues" evidence="5">
    <location>
        <begin position="335"/>
        <end position="344"/>
    </location>
</feature>